<reference evidence="2" key="1">
    <citation type="journal article" date="2019" name="Ticks Tick Borne Dis.">
        <title>Genetic diversity of Kemerovo virus and phylogenetic relationships within the Great Island virus genetic group.</title>
        <authorList>
            <person name="Safonova M.V."/>
            <person name="Gmyl A.P."/>
            <person name="Lukashev A.N."/>
            <person name="Speranskaya A.S."/>
            <person name="Neverov A.D."/>
            <person name="Fedonin G.G."/>
            <person name="Pimkina E.V."/>
            <person name="Matsvay A.D."/>
            <person name="Khafizov K.F."/>
            <person name="Karganova G.G."/>
            <person name="Kozlovskaya L.I."/>
            <person name="Valdokhina A.V."/>
            <person name="Bulanenko V.P."/>
            <person name="Dedkov V.G."/>
        </authorList>
    </citation>
    <scope>NUCLEOTIDE SEQUENCE</scope>
    <source>
        <strain evidence="2">61</strain>
    </source>
</reference>
<organism evidence="2">
    <name type="scientific">Kemerovo virus</name>
    <dbReference type="NCBI Taxonomy" id="40064"/>
    <lineage>
        <taxon>Viruses</taxon>
        <taxon>Riboviria</taxon>
        <taxon>Orthornavirae</taxon>
        <taxon>Duplornaviricota</taxon>
        <taxon>Resentoviricetes</taxon>
        <taxon>Reovirales</taxon>
        <taxon>Sedoreoviridae</taxon>
        <taxon>Orbivirus</taxon>
        <taxon>Orbivirus magninsulae</taxon>
        <taxon>Great Island virus</taxon>
    </lineage>
</organism>
<accession>A0A5S9BE57</accession>
<name>A0A5S9BE57_9REOV</name>
<evidence type="ECO:0000313" key="2">
    <source>
        <dbReference type="EMBL" id="AYM94232.1"/>
    </source>
</evidence>
<evidence type="ECO:0000256" key="1">
    <source>
        <dbReference type="ARBA" id="ARBA00014071"/>
    </source>
</evidence>
<proteinExistence type="predicted"/>
<sequence>MEQFIRKFKPTADQALALRTINALSDIWNCGHRRYDCMYRGQCVVQNIGSLAALALTSEDHALAERIIDVAGVLGSNRSEVRVQVAACAQRNGPMGLDALQRESMDAVANVAESLGMVKADHQNEEDQTRSYVDDSRTLFPHLYVAMNGDATPKVVDSLAVGNVLYLFHDDFQAVEYVFQRDPRALPSTNHYLAWAPNAPRYGGEELVMWVAYFHHSTRPLFDDSEMRTVIARNIEADLNFHASQATRRGGRLYFQRFAREGQGVADVDAMYQRQLQGRTLLEHYLARANTYERLFFPSLLLRGWIAGVYTEAEMHGWFAGAHTCQLCYAAAHTTHRRVLSVDVRTAEETGSHALRSLRPLRHGGEDLVGIRSQDMQDNEMLTRQGDHWCATVCRTSREAVYVTSTMMHRFLRGRGIGHAFLRALSSDAVARCYLHWLPGKDECIVLFRLLAYAQRLYSPPSLLRLGAWTDLGVFFREMFREVQVSEASARSVHSALLALVRYHVHLIAQHGYTRPRAPPARPHPIRRR</sequence>
<dbReference type="EMBL" id="MF939490">
    <property type="protein sequence ID" value="AYM94232.1"/>
    <property type="molecule type" value="Genomic_RNA"/>
</dbReference>
<protein>
    <recommendedName>
        <fullName evidence="1">Non-structural protein NS1</fullName>
    </recommendedName>
</protein>
<dbReference type="Pfam" id="PF01718">
    <property type="entry name" value="Orbi_NS1"/>
    <property type="match status" value="1"/>
</dbReference>
<gene>
    <name evidence="2" type="primary">NS1</name>
</gene>
<dbReference type="InterPro" id="IPR002630">
    <property type="entry name" value="Orbi_NS1"/>
</dbReference>